<dbReference type="EMBL" id="JAIVGD010000015">
    <property type="protein sequence ID" value="KAH0760212.1"/>
    <property type="molecule type" value="Genomic_DNA"/>
</dbReference>
<protein>
    <submittedName>
        <fullName evidence="1">Uncharacterized protein</fullName>
    </submittedName>
</protein>
<evidence type="ECO:0000313" key="1">
    <source>
        <dbReference type="EMBL" id="KAH0760212.1"/>
    </source>
</evidence>
<comment type="caution">
    <text evidence="1">The sequence shown here is derived from an EMBL/GenBank/DDBJ whole genome shotgun (WGS) entry which is preliminary data.</text>
</comment>
<reference evidence="1 2" key="1">
    <citation type="journal article" date="2021" name="bioRxiv">
        <title>Chromosome-scale and haplotype-resolved genome assembly of a tetraploid potato cultivar.</title>
        <authorList>
            <person name="Sun H."/>
            <person name="Jiao W.-B."/>
            <person name="Krause K."/>
            <person name="Campoy J.A."/>
            <person name="Goel M."/>
            <person name="Folz-Donahue K."/>
            <person name="Kukat C."/>
            <person name="Huettel B."/>
            <person name="Schneeberger K."/>
        </authorList>
    </citation>
    <scope>NUCLEOTIDE SEQUENCE [LARGE SCALE GENOMIC DNA]</scope>
    <source>
        <strain evidence="1">SolTubOtavaFocal</strain>
        <tissue evidence="1">Leaves</tissue>
    </source>
</reference>
<proteinExistence type="predicted"/>
<dbReference type="Proteomes" id="UP000826656">
    <property type="component" value="Unassembled WGS sequence"/>
</dbReference>
<accession>A0ABQ7V809</accession>
<evidence type="ECO:0000313" key="2">
    <source>
        <dbReference type="Proteomes" id="UP000826656"/>
    </source>
</evidence>
<keyword evidence="2" id="KW-1185">Reference proteome</keyword>
<organism evidence="1 2">
    <name type="scientific">Solanum tuberosum</name>
    <name type="common">Potato</name>
    <dbReference type="NCBI Taxonomy" id="4113"/>
    <lineage>
        <taxon>Eukaryota</taxon>
        <taxon>Viridiplantae</taxon>
        <taxon>Streptophyta</taxon>
        <taxon>Embryophyta</taxon>
        <taxon>Tracheophyta</taxon>
        <taxon>Spermatophyta</taxon>
        <taxon>Magnoliopsida</taxon>
        <taxon>eudicotyledons</taxon>
        <taxon>Gunneridae</taxon>
        <taxon>Pentapetalae</taxon>
        <taxon>asterids</taxon>
        <taxon>lamiids</taxon>
        <taxon>Solanales</taxon>
        <taxon>Solanaceae</taxon>
        <taxon>Solanoideae</taxon>
        <taxon>Solaneae</taxon>
        <taxon>Solanum</taxon>
    </lineage>
</organism>
<gene>
    <name evidence="1" type="ORF">KY290_023705</name>
</gene>
<name>A0ABQ7V809_SOLTU</name>
<sequence length="131" mass="15068">MDSLLLNCWLFQSRMIGFIVMESRHHVLLLFLRCITSSPTHLYFALHSLYLESKIENGHSISLSIRDQKRRRKRVDGAIARAISKMAVASRLRPSVVEKCSDKFTGVLDELERVNHQVYLTWLTSKLSGPP</sequence>